<protein>
    <recommendedName>
        <fullName evidence="3">STAS/SEC14 domain-containing protein</fullName>
    </recommendedName>
</protein>
<evidence type="ECO:0000313" key="1">
    <source>
        <dbReference type="EMBL" id="TWT30376.1"/>
    </source>
</evidence>
<dbReference type="Pfam" id="PF11964">
    <property type="entry name" value="SpoIIAA-like"/>
    <property type="match status" value="1"/>
</dbReference>
<sequence>MSLELIESATGNLVEIQASGKLNKEAYEIFVPEIEQRIKEHGKIRVLFIMNDFHGWDAGAMWEDFKFDLKHFKDIERLAIVGETKWEKGMSVFCRPFTTASIKYFDHAEVDAARAWIVAND</sequence>
<dbReference type="AlphaFoldDB" id="A0A5C5UVF2"/>
<proteinExistence type="predicted"/>
<gene>
    <name evidence="1" type="ORF">KOR34_49350</name>
</gene>
<evidence type="ECO:0008006" key="3">
    <source>
        <dbReference type="Google" id="ProtNLM"/>
    </source>
</evidence>
<evidence type="ECO:0000313" key="2">
    <source>
        <dbReference type="Proteomes" id="UP000316714"/>
    </source>
</evidence>
<keyword evidence="2" id="KW-1185">Reference proteome</keyword>
<dbReference type="EMBL" id="SIHJ01000005">
    <property type="protein sequence ID" value="TWT30376.1"/>
    <property type="molecule type" value="Genomic_DNA"/>
</dbReference>
<organism evidence="1 2">
    <name type="scientific">Posidoniimonas corsicana</name>
    <dbReference type="NCBI Taxonomy" id="1938618"/>
    <lineage>
        <taxon>Bacteria</taxon>
        <taxon>Pseudomonadati</taxon>
        <taxon>Planctomycetota</taxon>
        <taxon>Planctomycetia</taxon>
        <taxon>Pirellulales</taxon>
        <taxon>Lacipirellulaceae</taxon>
        <taxon>Posidoniimonas</taxon>
    </lineage>
</organism>
<dbReference type="InterPro" id="IPR038396">
    <property type="entry name" value="SpoIIAA-like_sf"/>
</dbReference>
<dbReference type="InterPro" id="IPR021866">
    <property type="entry name" value="SpoIIAA-like"/>
</dbReference>
<dbReference type="Gene3D" id="3.40.50.10600">
    <property type="entry name" value="SpoIIaa-like domains"/>
    <property type="match status" value="1"/>
</dbReference>
<accession>A0A5C5UVF2</accession>
<dbReference type="SUPFAM" id="SSF52091">
    <property type="entry name" value="SpoIIaa-like"/>
    <property type="match status" value="1"/>
</dbReference>
<reference evidence="1 2" key="1">
    <citation type="submission" date="2019-02" db="EMBL/GenBank/DDBJ databases">
        <title>Deep-cultivation of Planctomycetes and their phenomic and genomic characterization uncovers novel biology.</title>
        <authorList>
            <person name="Wiegand S."/>
            <person name="Jogler M."/>
            <person name="Boedeker C."/>
            <person name="Pinto D."/>
            <person name="Vollmers J."/>
            <person name="Rivas-Marin E."/>
            <person name="Kohn T."/>
            <person name="Peeters S.H."/>
            <person name="Heuer A."/>
            <person name="Rast P."/>
            <person name="Oberbeckmann S."/>
            <person name="Bunk B."/>
            <person name="Jeske O."/>
            <person name="Meyerdierks A."/>
            <person name="Storesund J.E."/>
            <person name="Kallscheuer N."/>
            <person name="Luecker S."/>
            <person name="Lage O.M."/>
            <person name="Pohl T."/>
            <person name="Merkel B.J."/>
            <person name="Hornburger P."/>
            <person name="Mueller R.-W."/>
            <person name="Bruemmer F."/>
            <person name="Labrenz M."/>
            <person name="Spormann A.M."/>
            <person name="Op Den Camp H."/>
            <person name="Overmann J."/>
            <person name="Amann R."/>
            <person name="Jetten M.S.M."/>
            <person name="Mascher T."/>
            <person name="Medema M.H."/>
            <person name="Devos D.P."/>
            <person name="Kaster A.-K."/>
            <person name="Ovreas L."/>
            <person name="Rohde M."/>
            <person name="Galperin M.Y."/>
            <person name="Jogler C."/>
        </authorList>
    </citation>
    <scope>NUCLEOTIDE SEQUENCE [LARGE SCALE GENOMIC DNA]</scope>
    <source>
        <strain evidence="1 2">KOR34</strain>
    </source>
</reference>
<dbReference type="Proteomes" id="UP000316714">
    <property type="component" value="Unassembled WGS sequence"/>
</dbReference>
<dbReference type="RefSeq" id="WP_146568729.1">
    <property type="nucleotide sequence ID" value="NZ_SIHJ01000005.1"/>
</dbReference>
<dbReference type="OrthoDB" id="9811577at2"/>
<name>A0A5C5UVF2_9BACT</name>
<comment type="caution">
    <text evidence="1">The sequence shown here is derived from an EMBL/GenBank/DDBJ whole genome shotgun (WGS) entry which is preliminary data.</text>
</comment>
<dbReference type="InterPro" id="IPR036513">
    <property type="entry name" value="STAS_dom_sf"/>
</dbReference>